<dbReference type="UniPathway" id="UPA00124"/>
<dbReference type="SUPFAM" id="SSF51735">
    <property type="entry name" value="NAD(P)-binding Rossmann-fold domains"/>
    <property type="match status" value="1"/>
</dbReference>
<evidence type="ECO:0000313" key="9">
    <source>
        <dbReference type="Proteomes" id="UP000435138"/>
    </source>
</evidence>
<evidence type="ECO:0000256" key="1">
    <source>
        <dbReference type="ARBA" id="ARBA00004781"/>
    </source>
</evidence>
<keyword evidence="9" id="KW-1185">Reference proteome</keyword>
<organism evidence="8 9">
    <name type="scientific">Endobacterium cereale</name>
    <dbReference type="NCBI Taxonomy" id="2663029"/>
    <lineage>
        <taxon>Bacteria</taxon>
        <taxon>Pseudomonadati</taxon>
        <taxon>Pseudomonadota</taxon>
        <taxon>Alphaproteobacteria</taxon>
        <taxon>Hyphomicrobiales</taxon>
        <taxon>Rhizobiaceae</taxon>
        <taxon>Endobacterium</taxon>
    </lineage>
</organism>
<comment type="similarity">
    <text evidence="2 6">Belongs to the dTDP-4-dehydrorhamnose reductase family.</text>
</comment>
<dbReference type="Gene3D" id="3.40.50.720">
    <property type="entry name" value="NAD(P)-binding Rossmann-like Domain"/>
    <property type="match status" value="1"/>
</dbReference>
<dbReference type="Gene3D" id="3.90.25.10">
    <property type="entry name" value="UDP-galactose 4-epimerase, domain 1"/>
    <property type="match status" value="1"/>
</dbReference>
<dbReference type="PANTHER" id="PTHR10491">
    <property type="entry name" value="DTDP-4-DEHYDRORHAMNOSE REDUCTASE"/>
    <property type="match status" value="1"/>
</dbReference>
<comment type="pathway">
    <text evidence="1 6">Carbohydrate biosynthesis; dTDP-L-rhamnose biosynthesis.</text>
</comment>
<evidence type="ECO:0000256" key="4">
    <source>
        <dbReference type="ARBA" id="ARBA00017099"/>
    </source>
</evidence>
<dbReference type="EMBL" id="WIXI01000047">
    <property type="protein sequence ID" value="MQY48137.1"/>
    <property type="molecule type" value="Genomic_DNA"/>
</dbReference>
<dbReference type="InterPro" id="IPR005913">
    <property type="entry name" value="dTDP_dehydrorham_reduct"/>
</dbReference>
<dbReference type="Proteomes" id="UP000435138">
    <property type="component" value="Unassembled WGS sequence"/>
</dbReference>
<dbReference type="Pfam" id="PF04321">
    <property type="entry name" value="RmlD_sub_bind"/>
    <property type="match status" value="1"/>
</dbReference>
<keyword evidence="6" id="KW-0521">NADP</keyword>
<dbReference type="GO" id="GO:0008831">
    <property type="term" value="F:dTDP-4-dehydrorhamnose reductase activity"/>
    <property type="evidence" value="ECO:0007669"/>
    <property type="project" value="UniProtKB-EC"/>
</dbReference>
<dbReference type="RefSeq" id="WP_153355992.1">
    <property type="nucleotide sequence ID" value="NZ_WIXI01000047.1"/>
</dbReference>
<evidence type="ECO:0000313" key="8">
    <source>
        <dbReference type="EMBL" id="MQY48137.1"/>
    </source>
</evidence>
<dbReference type="InterPro" id="IPR029903">
    <property type="entry name" value="RmlD-like-bd"/>
</dbReference>
<evidence type="ECO:0000259" key="7">
    <source>
        <dbReference type="Pfam" id="PF04321"/>
    </source>
</evidence>
<dbReference type="InterPro" id="IPR036291">
    <property type="entry name" value="NAD(P)-bd_dom_sf"/>
</dbReference>
<dbReference type="PANTHER" id="PTHR10491:SF4">
    <property type="entry name" value="METHIONINE ADENOSYLTRANSFERASE 2 SUBUNIT BETA"/>
    <property type="match status" value="1"/>
</dbReference>
<dbReference type="AlphaFoldDB" id="A0A6A8AE98"/>
<evidence type="ECO:0000256" key="6">
    <source>
        <dbReference type="RuleBase" id="RU364082"/>
    </source>
</evidence>
<dbReference type="NCBIfam" id="TIGR01214">
    <property type="entry name" value="rmlD"/>
    <property type="match status" value="1"/>
</dbReference>
<gene>
    <name evidence="8" type="primary">rfbD</name>
    <name evidence="8" type="ORF">GAO09_19030</name>
</gene>
<feature type="domain" description="RmlD-like substrate binding" evidence="7">
    <location>
        <begin position="1"/>
        <end position="290"/>
    </location>
</feature>
<comment type="catalytic activity">
    <reaction evidence="5 6">
        <text>dTDP-beta-L-rhamnose + NADP(+) = dTDP-4-dehydro-beta-L-rhamnose + NADPH + H(+)</text>
        <dbReference type="Rhea" id="RHEA:21796"/>
        <dbReference type="ChEBI" id="CHEBI:15378"/>
        <dbReference type="ChEBI" id="CHEBI:57510"/>
        <dbReference type="ChEBI" id="CHEBI:57783"/>
        <dbReference type="ChEBI" id="CHEBI:58349"/>
        <dbReference type="ChEBI" id="CHEBI:62830"/>
        <dbReference type="EC" id="1.1.1.133"/>
    </reaction>
</comment>
<comment type="function">
    <text evidence="6">Catalyzes the reduction of dTDP-6-deoxy-L-lyxo-4-hexulose to yield dTDP-L-rhamnose.</text>
</comment>
<accession>A0A6A8AE98</accession>
<dbReference type="GO" id="GO:0019305">
    <property type="term" value="P:dTDP-rhamnose biosynthetic process"/>
    <property type="evidence" value="ECO:0007669"/>
    <property type="project" value="UniProtKB-UniPathway"/>
</dbReference>
<evidence type="ECO:0000256" key="3">
    <source>
        <dbReference type="ARBA" id="ARBA00012929"/>
    </source>
</evidence>
<evidence type="ECO:0000256" key="5">
    <source>
        <dbReference type="ARBA" id="ARBA00048200"/>
    </source>
</evidence>
<comment type="caution">
    <text evidence="8">The sequence shown here is derived from an EMBL/GenBank/DDBJ whole genome shotgun (WGS) entry which is preliminary data.</text>
</comment>
<dbReference type="CDD" id="cd05254">
    <property type="entry name" value="dTDP_HR_like_SDR_e"/>
    <property type="match status" value="1"/>
</dbReference>
<keyword evidence="6 8" id="KW-0560">Oxidoreductase</keyword>
<sequence length="296" mass="31234">MRIAVTGKQGQVVTALIERGPQAGVEIIAVGRPELDLADPASIRRVLSDLKPDAIVSAAAYTAVDKAESEPELAFAVNAKGPEALAHVADELGIPVIHISTDYVFPGDKDGIYLETDATGPVSVYGQSKLAGEEAIAAATPNHAILRTAWVYSPFGANFVKTMLRLAETRDALNVVADQHGTPTGALDIADAVIAIAKRLATDADPKLRGVFHLTGSGEATWADFADEIFAGLKAKSGKTITVGRITTDQYPTPAKRPANSRLSNDKLAKTYGIVLPDWKQSTAVVLDRLLSEANS</sequence>
<protein>
    <recommendedName>
        <fullName evidence="4 6">dTDP-4-dehydrorhamnose reductase</fullName>
        <ecNumber evidence="3 6">1.1.1.133</ecNumber>
    </recommendedName>
</protein>
<reference evidence="8 9" key="1">
    <citation type="submission" date="2019-11" db="EMBL/GenBank/DDBJ databases">
        <title>Genome analysis of Rhizobacterium cereale a novel genus and species isolated from maize roots in North Spain.</title>
        <authorList>
            <person name="Menendez E."/>
            <person name="Flores-Felix J.D."/>
            <person name="Ramirez-Bahena M.-H."/>
            <person name="Igual J.M."/>
            <person name="Garcia-Fraile P."/>
            <person name="Peix A."/>
            <person name="Velazquez E."/>
        </authorList>
    </citation>
    <scope>NUCLEOTIDE SEQUENCE [LARGE SCALE GENOMIC DNA]</scope>
    <source>
        <strain evidence="8 9">RZME27</strain>
    </source>
</reference>
<name>A0A6A8AE98_9HYPH</name>
<proteinExistence type="inferred from homology"/>
<evidence type="ECO:0000256" key="2">
    <source>
        <dbReference type="ARBA" id="ARBA00010944"/>
    </source>
</evidence>
<comment type="cofactor">
    <cofactor evidence="6">
        <name>Mg(2+)</name>
        <dbReference type="ChEBI" id="CHEBI:18420"/>
    </cofactor>
    <text evidence="6">Binds 1 Mg(2+) ion per monomer.</text>
</comment>
<dbReference type="EC" id="1.1.1.133" evidence="3 6"/>